<evidence type="ECO:0000313" key="7">
    <source>
        <dbReference type="EMBL" id="TKR62194.1"/>
    </source>
</evidence>
<dbReference type="SUPFAM" id="SSF57850">
    <property type="entry name" value="RING/U-box"/>
    <property type="match status" value="1"/>
</dbReference>
<keyword evidence="8" id="KW-1185">Reference proteome</keyword>
<dbReference type="OrthoDB" id="10250935at2759"/>
<dbReference type="SMART" id="SM00184">
    <property type="entry name" value="RING"/>
    <property type="match status" value="1"/>
</dbReference>
<evidence type="ECO:0000256" key="2">
    <source>
        <dbReference type="ARBA" id="ARBA00022771"/>
    </source>
</evidence>
<evidence type="ECO:0000256" key="1">
    <source>
        <dbReference type="ARBA" id="ARBA00022723"/>
    </source>
</evidence>
<accession>A0A4U5M0M0</accession>
<keyword evidence="5" id="KW-0175">Coiled coil</keyword>
<dbReference type="InterPro" id="IPR027370">
    <property type="entry name" value="Znf-RING_euk"/>
</dbReference>
<evidence type="ECO:0000313" key="8">
    <source>
        <dbReference type="Proteomes" id="UP000298663"/>
    </source>
</evidence>
<feature type="coiled-coil region" evidence="5">
    <location>
        <begin position="449"/>
        <end position="504"/>
    </location>
</feature>
<evidence type="ECO:0000256" key="4">
    <source>
        <dbReference type="PROSITE-ProRule" id="PRU00175"/>
    </source>
</evidence>
<dbReference type="InterPro" id="IPR001841">
    <property type="entry name" value="Znf_RING"/>
</dbReference>
<dbReference type="PROSITE" id="PS50089">
    <property type="entry name" value="ZF_RING_2"/>
    <property type="match status" value="1"/>
</dbReference>
<proteinExistence type="predicted"/>
<dbReference type="Gene3D" id="3.30.40.10">
    <property type="entry name" value="Zinc/RING finger domain, C3HC4 (zinc finger)"/>
    <property type="match status" value="1"/>
</dbReference>
<dbReference type="STRING" id="34508.A0A4U5M0M0"/>
<keyword evidence="1" id="KW-0479">Metal-binding</keyword>
<dbReference type="CDD" id="cd16449">
    <property type="entry name" value="RING-HC"/>
    <property type="match status" value="1"/>
</dbReference>
<dbReference type="GO" id="GO:0008270">
    <property type="term" value="F:zinc ion binding"/>
    <property type="evidence" value="ECO:0007669"/>
    <property type="project" value="UniProtKB-KW"/>
</dbReference>
<dbReference type="EMBL" id="AZBU02000010">
    <property type="protein sequence ID" value="TKR62194.1"/>
    <property type="molecule type" value="Genomic_DNA"/>
</dbReference>
<reference evidence="7 8" key="2">
    <citation type="journal article" date="2019" name="G3 (Bethesda)">
        <title>Hybrid Assembly of the Genome of the Entomopathogenic Nematode Steinernema carpocapsae Identifies the X-Chromosome.</title>
        <authorList>
            <person name="Serra L."/>
            <person name="Macchietto M."/>
            <person name="Macias-Munoz A."/>
            <person name="McGill C.J."/>
            <person name="Rodriguez I.M."/>
            <person name="Rodriguez B."/>
            <person name="Murad R."/>
            <person name="Mortazavi A."/>
        </authorList>
    </citation>
    <scope>NUCLEOTIDE SEQUENCE [LARGE SCALE GENOMIC DNA]</scope>
    <source>
        <strain evidence="7 8">ALL</strain>
    </source>
</reference>
<evidence type="ECO:0000256" key="3">
    <source>
        <dbReference type="ARBA" id="ARBA00022833"/>
    </source>
</evidence>
<feature type="domain" description="RING-type" evidence="6">
    <location>
        <begin position="276"/>
        <end position="320"/>
    </location>
</feature>
<sequence length="510" mass="58647">METVQRIDCPNADQKTFSLGAQLCVTDNKVYATYWNSSEVFAYNRLTQQNEEMLCPTENTNCYWRFANETVFHFCYEEDRWNAYKMTQDCNGQIDFRLLFERISGRLYGNQFLSCTNDDKKRLYSLATEKFYNVPDKAFKNSFLYNDRIYMVVRDSEKLEFYSFAVSDHISQIARFDFEVGVAEIPGLSFETKIAVIGHCVFFLQVWNGNLNCFKLDMRTECAQKLPLTQKAIGTSVSGTKLYFTDGTRETLWAIDLLPYASETQSSEHQLLQFECPVCFELASKPKVFPCGHLICSGCEVKITVVDQLHHLKTIVCPRCCESFNLPVAKKLPVFGDLQGSTPRKPLNTTADSVRCISCKDTVPKNRAFHCDYCARNLQKVDFLLCGTCAFEYHVKHSESVKKAEFATETEKRELLKGILSELEEVTHEKNTTITEVTSKLQKKIVSHYEGMEKVVKVIEERVKKVKENVLITKNALDAEAEKLKDQQLAIQQKKAEIAEWKNDLLEKLE</sequence>
<gene>
    <name evidence="7" type="ORF">L596_026185</name>
</gene>
<keyword evidence="3" id="KW-0862">Zinc</keyword>
<evidence type="ECO:0000256" key="5">
    <source>
        <dbReference type="SAM" id="Coils"/>
    </source>
</evidence>
<dbReference type="Pfam" id="PF13445">
    <property type="entry name" value="zf-RING_UBOX"/>
    <property type="match status" value="1"/>
</dbReference>
<comment type="caution">
    <text evidence="7">The sequence shown here is derived from an EMBL/GenBank/DDBJ whole genome shotgun (WGS) entry which is preliminary data.</text>
</comment>
<name>A0A4U5M0M0_STECR</name>
<dbReference type="Proteomes" id="UP000298663">
    <property type="component" value="Unassembled WGS sequence"/>
</dbReference>
<dbReference type="SUPFAM" id="SSF69304">
    <property type="entry name" value="Tricorn protease N-terminal domain"/>
    <property type="match status" value="1"/>
</dbReference>
<keyword evidence="2 4" id="KW-0863">Zinc-finger</keyword>
<organism evidence="7 8">
    <name type="scientific">Steinernema carpocapsae</name>
    <name type="common">Entomopathogenic nematode</name>
    <dbReference type="NCBI Taxonomy" id="34508"/>
    <lineage>
        <taxon>Eukaryota</taxon>
        <taxon>Metazoa</taxon>
        <taxon>Ecdysozoa</taxon>
        <taxon>Nematoda</taxon>
        <taxon>Chromadorea</taxon>
        <taxon>Rhabditida</taxon>
        <taxon>Tylenchina</taxon>
        <taxon>Panagrolaimomorpha</taxon>
        <taxon>Strongyloidoidea</taxon>
        <taxon>Steinernematidae</taxon>
        <taxon>Steinernema</taxon>
    </lineage>
</organism>
<protein>
    <recommendedName>
        <fullName evidence="6">RING-type domain-containing protein</fullName>
    </recommendedName>
</protein>
<dbReference type="InterPro" id="IPR013083">
    <property type="entry name" value="Znf_RING/FYVE/PHD"/>
</dbReference>
<dbReference type="AlphaFoldDB" id="A0A4U5M0M0"/>
<evidence type="ECO:0000259" key="6">
    <source>
        <dbReference type="PROSITE" id="PS50089"/>
    </source>
</evidence>
<reference evidence="7 8" key="1">
    <citation type="journal article" date="2015" name="Genome Biol.">
        <title>Comparative genomics of Steinernema reveals deeply conserved gene regulatory networks.</title>
        <authorList>
            <person name="Dillman A.R."/>
            <person name="Macchietto M."/>
            <person name="Porter C.F."/>
            <person name="Rogers A."/>
            <person name="Williams B."/>
            <person name="Antoshechkin I."/>
            <person name="Lee M.M."/>
            <person name="Goodwin Z."/>
            <person name="Lu X."/>
            <person name="Lewis E.E."/>
            <person name="Goodrich-Blair H."/>
            <person name="Stock S.P."/>
            <person name="Adams B.J."/>
            <person name="Sternberg P.W."/>
            <person name="Mortazavi A."/>
        </authorList>
    </citation>
    <scope>NUCLEOTIDE SEQUENCE [LARGE SCALE GENOMIC DNA]</scope>
    <source>
        <strain evidence="7 8">ALL</strain>
    </source>
</reference>